<dbReference type="Gene3D" id="1.25.40.20">
    <property type="entry name" value="Ankyrin repeat-containing domain"/>
    <property type="match status" value="6"/>
</dbReference>
<dbReference type="InterPro" id="IPR002523">
    <property type="entry name" value="MgTranspt_CorA/ZnTranspt_ZntB"/>
</dbReference>
<feature type="transmembrane region" description="Helical" evidence="8">
    <location>
        <begin position="978"/>
        <end position="996"/>
    </location>
</feature>
<evidence type="ECO:0000256" key="8">
    <source>
        <dbReference type="SAM" id="Phobius"/>
    </source>
</evidence>
<evidence type="ECO:0000256" key="3">
    <source>
        <dbReference type="ARBA" id="ARBA00022737"/>
    </source>
</evidence>
<proteinExistence type="predicted"/>
<evidence type="ECO:0000256" key="2">
    <source>
        <dbReference type="ARBA" id="ARBA00022692"/>
    </source>
</evidence>
<accession>A0A2J5HQ41</accession>
<dbReference type="PROSITE" id="PS50297">
    <property type="entry name" value="ANK_REP_REGION"/>
    <property type="match status" value="5"/>
</dbReference>
<feature type="repeat" description="ANK" evidence="7">
    <location>
        <begin position="252"/>
        <end position="284"/>
    </location>
</feature>
<dbReference type="GO" id="GO:0046873">
    <property type="term" value="F:metal ion transmembrane transporter activity"/>
    <property type="evidence" value="ECO:0007669"/>
    <property type="project" value="InterPro"/>
</dbReference>
<evidence type="ECO:0000313" key="10">
    <source>
        <dbReference type="Proteomes" id="UP000235023"/>
    </source>
</evidence>
<evidence type="ECO:0000256" key="4">
    <source>
        <dbReference type="ARBA" id="ARBA00022989"/>
    </source>
</evidence>
<gene>
    <name evidence="9" type="ORF">BDW42DRAFT_128048</name>
</gene>
<evidence type="ECO:0000256" key="5">
    <source>
        <dbReference type="ARBA" id="ARBA00023043"/>
    </source>
</evidence>
<evidence type="ECO:0000256" key="6">
    <source>
        <dbReference type="ARBA" id="ARBA00023136"/>
    </source>
</evidence>
<evidence type="ECO:0000256" key="1">
    <source>
        <dbReference type="ARBA" id="ARBA00004141"/>
    </source>
</evidence>
<dbReference type="PANTHER" id="PTHR24198:SF165">
    <property type="entry name" value="ANKYRIN REPEAT-CONTAINING PROTEIN-RELATED"/>
    <property type="match status" value="1"/>
</dbReference>
<keyword evidence="4 8" id="KW-1133">Transmembrane helix</keyword>
<dbReference type="Proteomes" id="UP000235023">
    <property type="component" value="Unassembled WGS sequence"/>
</dbReference>
<dbReference type="OrthoDB" id="194358at2759"/>
<dbReference type="Gene3D" id="1.20.58.340">
    <property type="entry name" value="Magnesium transport protein CorA, transmembrane region"/>
    <property type="match status" value="1"/>
</dbReference>
<keyword evidence="10" id="KW-1185">Reference proteome</keyword>
<dbReference type="PANTHER" id="PTHR24198">
    <property type="entry name" value="ANKYRIN REPEAT AND PROTEIN KINASE DOMAIN-CONTAINING PROTEIN"/>
    <property type="match status" value="1"/>
</dbReference>
<dbReference type="PROSITE" id="PS50088">
    <property type="entry name" value="ANK_REPEAT"/>
    <property type="match status" value="5"/>
</dbReference>
<keyword evidence="3" id="KW-0677">Repeat</keyword>
<dbReference type="Pfam" id="PF01544">
    <property type="entry name" value="CorA"/>
    <property type="match status" value="1"/>
</dbReference>
<feature type="repeat" description="ANK" evidence="7">
    <location>
        <begin position="610"/>
        <end position="642"/>
    </location>
</feature>
<reference evidence="10" key="1">
    <citation type="submission" date="2017-12" db="EMBL/GenBank/DDBJ databases">
        <authorList>
            <consortium name="DOE Joint Genome Institute"/>
            <person name="Mondo S.J."/>
            <person name="Kjaerbolling I."/>
            <person name="Vesth T.C."/>
            <person name="Frisvad J.C."/>
            <person name="Nybo J.L."/>
            <person name="Theobald S."/>
            <person name="Kuo A."/>
            <person name="Bowyer P."/>
            <person name="Matsuda Y."/>
            <person name="Lyhne E.K."/>
            <person name="Kogle M.E."/>
            <person name="Clum A."/>
            <person name="Lipzen A."/>
            <person name="Salamov A."/>
            <person name="Ngan C.Y."/>
            <person name="Daum C."/>
            <person name="Chiniquy J."/>
            <person name="Barry K."/>
            <person name="LaButti K."/>
            <person name="Haridas S."/>
            <person name="Simmons B.A."/>
            <person name="Magnuson J.K."/>
            <person name="Mortensen U.H."/>
            <person name="Larsen T.O."/>
            <person name="Grigoriev I.V."/>
            <person name="Baker S.E."/>
            <person name="Andersen M.R."/>
            <person name="Nordberg H.P."/>
            <person name="Cantor M.N."/>
            <person name="Hua S.X."/>
        </authorList>
    </citation>
    <scope>NUCLEOTIDE SEQUENCE [LARGE SCALE GENOMIC DNA]</scope>
    <source>
        <strain evidence="10">IBT 19404</strain>
    </source>
</reference>
<protein>
    <submittedName>
        <fullName evidence="9">Ankyrin repeat-containing domain protein</fullName>
    </submittedName>
</protein>
<feature type="repeat" description="ANK" evidence="7">
    <location>
        <begin position="430"/>
        <end position="462"/>
    </location>
</feature>
<comment type="subcellular location">
    <subcellularLocation>
        <location evidence="1">Membrane</location>
        <topology evidence="1">Multi-pass membrane protein</topology>
    </subcellularLocation>
</comment>
<dbReference type="SUPFAM" id="SSF144083">
    <property type="entry name" value="Magnesium transport protein CorA, transmembrane region"/>
    <property type="match status" value="1"/>
</dbReference>
<keyword evidence="2 8" id="KW-0812">Transmembrane</keyword>
<evidence type="ECO:0000313" key="9">
    <source>
        <dbReference type="EMBL" id="PLN79386.1"/>
    </source>
</evidence>
<feature type="repeat" description="ANK" evidence="7">
    <location>
        <begin position="119"/>
        <end position="151"/>
    </location>
</feature>
<keyword evidence="6 8" id="KW-0472">Membrane</keyword>
<dbReference type="GO" id="GO:0016020">
    <property type="term" value="C:membrane"/>
    <property type="evidence" value="ECO:0007669"/>
    <property type="project" value="UniProtKB-SubCell"/>
</dbReference>
<dbReference type="AlphaFoldDB" id="A0A2J5HQ41"/>
<dbReference type="InterPro" id="IPR045863">
    <property type="entry name" value="CorA_TM1_TM2"/>
</dbReference>
<dbReference type="EMBL" id="KZ559561">
    <property type="protein sequence ID" value="PLN79386.1"/>
    <property type="molecule type" value="Genomic_DNA"/>
</dbReference>
<dbReference type="SUPFAM" id="SSF48403">
    <property type="entry name" value="Ankyrin repeat"/>
    <property type="match status" value="2"/>
</dbReference>
<name>A0A2J5HQ41_9EURO</name>
<organism evidence="9 10">
    <name type="scientific">Aspergillus taichungensis</name>
    <dbReference type="NCBI Taxonomy" id="482145"/>
    <lineage>
        <taxon>Eukaryota</taxon>
        <taxon>Fungi</taxon>
        <taxon>Dikarya</taxon>
        <taxon>Ascomycota</taxon>
        <taxon>Pezizomycotina</taxon>
        <taxon>Eurotiomycetes</taxon>
        <taxon>Eurotiomycetidae</taxon>
        <taxon>Eurotiales</taxon>
        <taxon>Aspergillaceae</taxon>
        <taxon>Aspergillus</taxon>
        <taxon>Aspergillus subgen. Circumdati</taxon>
    </lineage>
</organism>
<dbReference type="InterPro" id="IPR002110">
    <property type="entry name" value="Ankyrin_rpt"/>
</dbReference>
<dbReference type="SMART" id="SM00248">
    <property type="entry name" value="ANK"/>
    <property type="match status" value="13"/>
</dbReference>
<evidence type="ECO:0000256" key="7">
    <source>
        <dbReference type="PROSITE-ProRule" id="PRU00023"/>
    </source>
</evidence>
<sequence length="1022" mass="114563">MAPSNICLQQDFINSVCSTARGPSKKKRIILKIHPERLLDFLNNHHLNLNFEIWGQPFLSLVARDTEVLQTLLYHKKVDVNLRFHDGRTCLFAAVTATQTESLRLLIHNGAIINQKDNEGCSPLALAAKLGHYDHAKILVEANADISSTDEQMHTPITRAILSQSNEVLEYLLSKTVGTPTWHYCHGRSPLITAVEAGNVQGMRLLIRTKTSGELFTESERSLLIWAIIRRDLDMVQVLLEADPSLVSQRVEGRTPLSVAAETGDAGVMSQLIDAGADPNAADEKSWPPLSKLTFKNRIPDQSILPGVDNDASSHIGTCQAPIHLTARLGHQEGLKLLQFVADVNLKDSQGRTALAWAVKKSHLKTVETLLNAQGVEVDCHDVHGQTPFVMAARLGEMTPLAWAVKERQKGVVELLLDLPGIGVDQPNNEGRTPFSLAAELGLIPIMQLLLNKQADPHKADHHGNNAFWWIFKWRERPESRLITPTGGNPFQFHILVNNLPEHNKKDQSGRNWLSWAACYGDAEIVGYLLQCEAVDANIRDDAQDSFSRTPLIWALERGEETIIDLLKEHDNISLHLLVQEARSTWGDRALQLIRALIHAKYNVNHRDFKGRTPLHLACLESDEDVVVDIINAGAEINCKDHAGKIPLQYALGARCKRSIRSLLNAPSADLKPVTSDEWFKFYDFESKKATCIQITKRANTSGFDIELINDTSGNWLPGPKESRLCICKKRSFQTQLPKYFQLSGSLKGQTEYFGHFHKDFEQSTVTYLCLKFPEDHRGKAIYPWGIAWGSKQTTEGSAHGFISTLRNGWMPDNPFEFFQQFVDHLHRKWNKSCSRFAVRVEKLRGDQVNARGGNPGLIDHLAQASKSRAQLSKCLQSHINGINDVITGNTSFDLEQKSQLAADMETFEKRLTAKLSHSEQSIRELLQIELAWVSTNESASVKRLSWLTFVFLPPMFVSSLFGMNINLPENNPDWRWYILWGTLSFVVTGALWLVSKLLAKGLGMNYARGVVFPRRSHASAC</sequence>
<feature type="repeat" description="ANK" evidence="7">
    <location>
        <begin position="86"/>
        <end position="118"/>
    </location>
</feature>
<dbReference type="InterPro" id="IPR036770">
    <property type="entry name" value="Ankyrin_rpt-contain_sf"/>
</dbReference>
<keyword evidence="5 7" id="KW-0040">ANK repeat</keyword>
<dbReference type="Pfam" id="PF12796">
    <property type="entry name" value="Ank_2"/>
    <property type="match status" value="6"/>
</dbReference>